<dbReference type="PANTHER" id="PTHR11266">
    <property type="entry name" value="PEROXISOMAL MEMBRANE PROTEIN 2, PXMP2 MPV17"/>
    <property type="match status" value="1"/>
</dbReference>
<evidence type="ECO:0000256" key="1">
    <source>
        <dbReference type="ARBA" id="ARBA00004141"/>
    </source>
</evidence>
<evidence type="ECO:0000256" key="4">
    <source>
        <dbReference type="ARBA" id="ARBA00022989"/>
    </source>
</evidence>
<evidence type="ECO:0000256" key="6">
    <source>
        <dbReference type="RuleBase" id="RU363053"/>
    </source>
</evidence>
<evidence type="ECO:0008006" key="9">
    <source>
        <dbReference type="Google" id="ProtNLM"/>
    </source>
</evidence>
<gene>
    <name evidence="7" type="ORF">HCN44_004208</name>
</gene>
<reference evidence="7 8" key="1">
    <citation type="submission" date="2020-08" db="EMBL/GenBank/DDBJ databases">
        <title>Aphidius gifuensis genome sequencing and assembly.</title>
        <authorList>
            <person name="Du Z."/>
        </authorList>
    </citation>
    <scope>NUCLEOTIDE SEQUENCE [LARGE SCALE GENOMIC DNA]</scope>
    <source>
        <strain evidence="7">YNYX2018</strain>
        <tissue evidence="7">Adults</tissue>
    </source>
</reference>
<dbReference type="AlphaFoldDB" id="A0A834XXP0"/>
<keyword evidence="8" id="KW-1185">Reference proteome</keyword>
<dbReference type="EMBL" id="JACMRX010000002">
    <property type="protein sequence ID" value="KAF7994736.1"/>
    <property type="molecule type" value="Genomic_DNA"/>
</dbReference>
<keyword evidence="3" id="KW-0812">Transmembrane</keyword>
<protein>
    <recommendedName>
        <fullName evidence="9">Mpv17-like protein 2</fullName>
    </recommendedName>
</protein>
<dbReference type="PANTHER" id="PTHR11266:SF8">
    <property type="entry name" value="MPV17-LIKE PROTEIN 2"/>
    <property type="match status" value="1"/>
</dbReference>
<keyword evidence="5" id="KW-0472">Membrane</keyword>
<evidence type="ECO:0000256" key="5">
    <source>
        <dbReference type="ARBA" id="ARBA00023136"/>
    </source>
</evidence>
<evidence type="ECO:0000256" key="3">
    <source>
        <dbReference type="ARBA" id="ARBA00022692"/>
    </source>
</evidence>
<comment type="similarity">
    <text evidence="2 6">Belongs to the peroxisomal membrane protein PXMP2/4 family.</text>
</comment>
<evidence type="ECO:0000313" key="7">
    <source>
        <dbReference type="EMBL" id="KAF7994736.1"/>
    </source>
</evidence>
<organism evidence="7 8">
    <name type="scientific">Aphidius gifuensis</name>
    <name type="common">Parasitoid wasp</name>
    <dbReference type="NCBI Taxonomy" id="684658"/>
    <lineage>
        <taxon>Eukaryota</taxon>
        <taxon>Metazoa</taxon>
        <taxon>Ecdysozoa</taxon>
        <taxon>Arthropoda</taxon>
        <taxon>Hexapoda</taxon>
        <taxon>Insecta</taxon>
        <taxon>Pterygota</taxon>
        <taxon>Neoptera</taxon>
        <taxon>Endopterygota</taxon>
        <taxon>Hymenoptera</taxon>
        <taxon>Apocrita</taxon>
        <taxon>Ichneumonoidea</taxon>
        <taxon>Braconidae</taxon>
        <taxon>Aphidiinae</taxon>
        <taxon>Aphidius</taxon>
    </lineage>
</organism>
<evidence type="ECO:0000313" key="8">
    <source>
        <dbReference type="Proteomes" id="UP000639338"/>
    </source>
</evidence>
<evidence type="ECO:0000256" key="2">
    <source>
        <dbReference type="ARBA" id="ARBA00006824"/>
    </source>
</evidence>
<keyword evidence="4" id="KW-1133">Transmembrane helix</keyword>
<comment type="caution">
    <text evidence="7">The sequence shown here is derived from an EMBL/GenBank/DDBJ whole genome shotgun (WGS) entry which is preliminary data.</text>
</comment>
<dbReference type="GO" id="GO:0061668">
    <property type="term" value="P:mitochondrial ribosome assembly"/>
    <property type="evidence" value="ECO:0007669"/>
    <property type="project" value="TreeGrafter"/>
</dbReference>
<proteinExistence type="inferred from homology"/>
<dbReference type="Pfam" id="PF04117">
    <property type="entry name" value="Mpv17_PMP22"/>
    <property type="match status" value="1"/>
</dbReference>
<comment type="subcellular location">
    <subcellularLocation>
        <location evidence="1">Membrane</location>
        <topology evidence="1">Multi-pass membrane protein</topology>
    </subcellularLocation>
</comment>
<sequence length="218" mass="25583">MGIFRSLLFGKYLMITNTVSCGMMMGFGDLIQQRGTQWKRDYFDKSSKNLINDNSSSKLLQQCINNNNDLQRGLILANTIEHHEIIDNHDFERTKNMITVGLLQGPFNHYFYIFLDRLLPGKNVKTVVKKTFIDQIIASPLSLGIFFIGLGKLENRNSHELLCEIKEKFFDTYKIDCCFWPPSQLINFLFVPMRYRVIYINLMTMFYDIFLSHTKYVN</sequence>
<dbReference type="GO" id="GO:0016020">
    <property type="term" value="C:membrane"/>
    <property type="evidence" value="ECO:0007669"/>
    <property type="project" value="UniProtKB-SubCell"/>
</dbReference>
<dbReference type="OrthoDB" id="10267969at2759"/>
<dbReference type="Proteomes" id="UP000639338">
    <property type="component" value="Unassembled WGS sequence"/>
</dbReference>
<name>A0A834XXP0_APHGI</name>
<accession>A0A834XXP0</accession>
<dbReference type="GO" id="GO:0005739">
    <property type="term" value="C:mitochondrion"/>
    <property type="evidence" value="ECO:0007669"/>
    <property type="project" value="TreeGrafter"/>
</dbReference>
<dbReference type="InterPro" id="IPR007248">
    <property type="entry name" value="Mpv17_PMP22"/>
</dbReference>